<organism evidence="1 2">
    <name type="scientific">Dipteronia sinensis</name>
    <dbReference type="NCBI Taxonomy" id="43782"/>
    <lineage>
        <taxon>Eukaryota</taxon>
        <taxon>Viridiplantae</taxon>
        <taxon>Streptophyta</taxon>
        <taxon>Embryophyta</taxon>
        <taxon>Tracheophyta</taxon>
        <taxon>Spermatophyta</taxon>
        <taxon>Magnoliopsida</taxon>
        <taxon>eudicotyledons</taxon>
        <taxon>Gunneridae</taxon>
        <taxon>Pentapetalae</taxon>
        <taxon>rosids</taxon>
        <taxon>malvids</taxon>
        <taxon>Sapindales</taxon>
        <taxon>Sapindaceae</taxon>
        <taxon>Hippocastanoideae</taxon>
        <taxon>Acereae</taxon>
        <taxon>Dipteronia</taxon>
    </lineage>
</organism>
<accession>A0AAE0DVF5</accession>
<protein>
    <submittedName>
        <fullName evidence="1">Uncharacterized protein</fullName>
    </submittedName>
</protein>
<comment type="caution">
    <text evidence="1">The sequence shown here is derived from an EMBL/GenBank/DDBJ whole genome shotgun (WGS) entry which is preliminary data.</text>
</comment>
<name>A0AAE0DVF5_9ROSI</name>
<dbReference type="EMBL" id="JANJYJ010000009">
    <property type="protein sequence ID" value="KAK3189940.1"/>
    <property type="molecule type" value="Genomic_DNA"/>
</dbReference>
<sequence>MMFLLFFPKYLQLHRNMGLKKHTEILLLATNLKPRHGQDYNHSDLLFSISFASRRSTLFDTKPSKHNTKEIGRLSLYCEQKKILDQKEKDESFFQNPDL</sequence>
<dbReference type="Proteomes" id="UP001281410">
    <property type="component" value="Unassembled WGS sequence"/>
</dbReference>
<keyword evidence="2" id="KW-1185">Reference proteome</keyword>
<evidence type="ECO:0000313" key="1">
    <source>
        <dbReference type="EMBL" id="KAK3189940.1"/>
    </source>
</evidence>
<reference evidence="1" key="1">
    <citation type="journal article" date="2023" name="Plant J.">
        <title>Genome sequences and population genomics provide insights into the demographic history, inbreeding, and mutation load of two 'living fossil' tree species of Dipteronia.</title>
        <authorList>
            <person name="Feng Y."/>
            <person name="Comes H.P."/>
            <person name="Chen J."/>
            <person name="Zhu S."/>
            <person name="Lu R."/>
            <person name="Zhang X."/>
            <person name="Li P."/>
            <person name="Qiu J."/>
            <person name="Olsen K.M."/>
            <person name="Qiu Y."/>
        </authorList>
    </citation>
    <scope>NUCLEOTIDE SEQUENCE</scope>
    <source>
        <strain evidence="1">NBL</strain>
    </source>
</reference>
<proteinExistence type="predicted"/>
<dbReference type="AlphaFoldDB" id="A0AAE0DVF5"/>
<evidence type="ECO:0000313" key="2">
    <source>
        <dbReference type="Proteomes" id="UP001281410"/>
    </source>
</evidence>
<gene>
    <name evidence="1" type="ORF">Dsin_029501</name>
</gene>